<dbReference type="VEuPathDB" id="FungiDB:CPUR_08274"/>
<dbReference type="eggNOG" id="KOG2022">
    <property type="taxonomic scope" value="Eukaryota"/>
</dbReference>
<dbReference type="InterPro" id="IPR016024">
    <property type="entry name" value="ARM-type_fold"/>
</dbReference>
<evidence type="ECO:0000256" key="4">
    <source>
        <dbReference type="ARBA" id="ARBA00023242"/>
    </source>
</evidence>
<evidence type="ECO:0000313" key="5">
    <source>
        <dbReference type="EMBL" id="CCE34342.1"/>
    </source>
</evidence>
<keyword evidence="6" id="KW-1185">Reference proteome</keyword>
<name>M1VYS7_CLAP2</name>
<comment type="similarity">
    <text evidence="2">Belongs to the importin beta family.</text>
</comment>
<dbReference type="InterPro" id="IPR051345">
    <property type="entry name" value="Importin_beta-like_NTR"/>
</dbReference>
<comment type="subcellular location">
    <subcellularLocation>
        <location evidence="1">Nucleus</location>
    </subcellularLocation>
</comment>
<sequence length="731" mass="81528">MESSALAWSLDRVEALILSLYESKAPDKIATDQTLLANFQCSPQAWILARELLQRPDEKVRFFGALTIIIKLNRESTSLSEENAKELLMNLTEWYLYSFGTSNSSLVPRKLASALATYFVYFHHLWPNFVRHLVVCLLSNQYYDPSRLNIPDETFTRLENVQTNSLRAVLWVITSVLEDVTKIDLNAVDNFGLYDTVVSQAPDVANIVAECLTHRRLSAIGDNALKCLQAWLIFAQKIASHDSQVVALFRELLPTVIALLPVDSQFESSAELLTEVLCGYPSLLTSQHLNLLADVFVSPWSDQWYTRLVQGDGSFDTAQFGHLILSFGEERLQWLMKSEDPRCQIILSKLCGLLTAKGLPAVEDKIFVPAIEFWSTFTETISDNFSPNDIAAAPWAEQAVRLVLEAISNAWQKIAYPSTEEISGWDQSDRANFSDARKDVIDLLQSTYSVIAMLMDVESHFSENAEVAELSCTILRCGFAESEAGPFVLDMDTVTGYLTRHSGQVPRPGLFVATACSFVSSIHARGSAPEGVFAALFRWVIELLQALPEPEHDPELSQNCIEFASRLLIKSPKTLLAIQPPATAELFFLFSLQVLDGNEPLPKGASAEFWSNFIALKHGEQDIQDAAKQAMETLGPLVALSIARNVGGHASRSELERLSEPIKKLVHRYPMARQWLEAGLSHHSFPSDKITPEQKSLFVKKLVSLRGSRATNQVVRDFWLSARGSSFAYAS</sequence>
<evidence type="ECO:0000256" key="2">
    <source>
        <dbReference type="ARBA" id="ARBA00007991"/>
    </source>
</evidence>
<dbReference type="PANTHER" id="PTHR12363:SF33">
    <property type="entry name" value="IMPORTIN-13"/>
    <property type="match status" value="1"/>
</dbReference>
<keyword evidence="3" id="KW-0813">Transport</keyword>
<dbReference type="GO" id="GO:0005634">
    <property type="term" value="C:nucleus"/>
    <property type="evidence" value="ECO:0007669"/>
    <property type="project" value="UniProtKB-SubCell"/>
</dbReference>
<protein>
    <submittedName>
        <fullName evidence="5">Uncharacterized protein</fullName>
    </submittedName>
</protein>
<dbReference type="InterPro" id="IPR011989">
    <property type="entry name" value="ARM-like"/>
</dbReference>
<evidence type="ECO:0000256" key="1">
    <source>
        <dbReference type="ARBA" id="ARBA00004123"/>
    </source>
</evidence>
<gene>
    <name evidence="5" type="ORF">CPUR_08274</name>
</gene>
<dbReference type="HOGENOM" id="CLU_005271_0_0_1"/>
<evidence type="ECO:0000256" key="3">
    <source>
        <dbReference type="ARBA" id="ARBA00022448"/>
    </source>
</evidence>
<dbReference type="Proteomes" id="UP000016801">
    <property type="component" value="Unassembled WGS sequence"/>
</dbReference>
<proteinExistence type="inferred from homology"/>
<dbReference type="GO" id="GO:0005737">
    <property type="term" value="C:cytoplasm"/>
    <property type="evidence" value="ECO:0007669"/>
    <property type="project" value="TreeGrafter"/>
</dbReference>
<evidence type="ECO:0000313" key="6">
    <source>
        <dbReference type="Proteomes" id="UP000016801"/>
    </source>
</evidence>
<dbReference type="GO" id="GO:0006606">
    <property type="term" value="P:protein import into nucleus"/>
    <property type="evidence" value="ECO:0007669"/>
    <property type="project" value="TreeGrafter"/>
</dbReference>
<dbReference type="AlphaFoldDB" id="M1VYS7"/>
<dbReference type="EMBL" id="CAGA01000085">
    <property type="protein sequence ID" value="CCE34342.1"/>
    <property type="molecule type" value="Genomic_DNA"/>
</dbReference>
<dbReference type="SUPFAM" id="SSF48371">
    <property type="entry name" value="ARM repeat"/>
    <property type="match status" value="1"/>
</dbReference>
<reference evidence="5 6" key="1">
    <citation type="journal article" date="2013" name="PLoS Genet.">
        <title>Plant-symbiotic fungi as chemical engineers: Multi-genome analysis of the Clavicipitaceae reveals dynamics of alkaloid loci.</title>
        <authorList>
            <person name="Schardl C.L."/>
            <person name="Young C.A."/>
            <person name="Hesse U."/>
            <person name="Amyotte S.G."/>
            <person name="Andreeva K."/>
            <person name="Calie P.J."/>
            <person name="Fleetwood D.J."/>
            <person name="Haws D.C."/>
            <person name="Moore N."/>
            <person name="Oeser B."/>
            <person name="Panaccione D.G."/>
            <person name="Schweri K.K."/>
            <person name="Voisey C.R."/>
            <person name="Farman M.L."/>
            <person name="Jaromczyk J.W."/>
            <person name="Roe B.A."/>
            <person name="O'Sullivan D.M."/>
            <person name="Scott B."/>
            <person name="Tudzynski P."/>
            <person name="An Z."/>
            <person name="Arnaoudova E.G."/>
            <person name="Bullock C.T."/>
            <person name="Charlton N.D."/>
            <person name="Chen L."/>
            <person name="Cox M."/>
            <person name="Dinkins R.D."/>
            <person name="Florea S."/>
            <person name="Glenn A.E."/>
            <person name="Gordon A."/>
            <person name="Gueldener U."/>
            <person name="Harris D.R."/>
            <person name="Hollin W."/>
            <person name="Jaromczyk J."/>
            <person name="Johnson R.D."/>
            <person name="Khan A.K."/>
            <person name="Leistner E."/>
            <person name="Leuchtmann A."/>
            <person name="Li C."/>
            <person name="Liu J."/>
            <person name="Liu J."/>
            <person name="Liu M."/>
            <person name="Mace W."/>
            <person name="Machado C."/>
            <person name="Nagabhyru P."/>
            <person name="Pan J."/>
            <person name="Schmid J."/>
            <person name="Sugawara K."/>
            <person name="Steiner U."/>
            <person name="Takach J.E."/>
            <person name="Tanaka E."/>
            <person name="Webb J.S."/>
            <person name="Wilson E.V."/>
            <person name="Wiseman J.L."/>
            <person name="Yoshida R."/>
            <person name="Zeng Z."/>
        </authorList>
    </citation>
    <scope>NUCLEOTIDE SEQUENCE [LARGE SCALE GENOMIC DNA]</scope>
    <source>
        <strain evidence="5 6">20.1</strain>
    </source>
</reference>
<dbReference type="OrthoDB" id="2016913at2759"/>
<dbReference type="Gene3D" id="1.25.10.10">
    <property type="entry name" value="Leucine-rich Repeat Variant"/>
    <property type="match status" value="2"/>
</dbReference>
<dbReference type="STRING" id="1111077.M1VYS7"/>
<organism evidence="5 6">
    <name type="scientific">Claviceps purpurea (strain 20.1)</name>
    <name type="common">Ergot fungus</name>
    <name type="synonym">Sphacelia segetum</name>
    <dbReference type="NCBI Taxonomy" id="1111077"/>
    <lineage>
        <taxon>Eukaryota</taxon>
        <taxon>Fungi</taxon>
        <taxon>Dikarya</taxon>
        <taxon>Ascomycota</taxon>
        <taxon>Pezizomycotina</taxon>
        <taxon>Sordariomycetes</taxon>
        <taxon>Hypocreomycetidae</taxon>
        <taxon>Hypocreales</taxon>
        <taxon>Clavicipitaceae</taxon>
        <taxon>Claviceps</taxon>
    </lineage>
</organism>
<dbReference type="PANTHER" id="PTHR12363">
    <property type="entry name" value="TRANSPORTIN 3 AND IMPORTIN 13"/>
    <property type="match status" value="1"/>
</dbReference>
<comment type="caution">
    <text evidence="5">The sequence shown here is derived from an EMBL/GenBank/DDBJ whole genome shotgun (WGS) entry which is preliminary data.</text>
</comment>
<accession>M1VYS7</accession>
<keyword evidence="4" id="KW-0539">Nucleus</keyword>